<name>A0AAD9DUP6_9TELE</name>
<feature type="coiled-coil region" evidence="12">
    <location>
        <begin position="1185"/>
        <end position="1300"/>
    </location>
</feature>
<reference evidence="16" key="1">
    <citation type="submission" date="2023-03" db="EMBL/GenBank/DDBJ databases">
        <title>Electrophorus voltai genome.</title>
        <authorList>
            <person name="Bian C."/>
        </authorList>
    </citation>
    <scope>NUCLEOTIDE SEQUENCE</scope>
    <source>
        <strain evidence="16">CB-2022</strain>
        <tissue evidence="16">Muscle</tissue>
    </source>
</reference>
<keyword evidence="17" id="KW-1185">Reference proteome</keyword>
<evidence type="ECO:0000256" key="3">
    <source>
        <dbReference type="ARBA" id="ARBA00006843"/>
    </source>
</evidence>
<keyword evidence="4" id="KW-0963">Cytoplasm</keyword>
<evidence type="ECO:0000256" key="13">
    <source>
        <dbReference type="SAM" id="MobiDB-lite"/>
    </source>
</evidence>
<dbReference type="GO" id="GO:0008017">
    <property type="term" value="F:microtubule binding"/>
    <property type="evidence" value="ECO:0007669"/>
    <property type="project" value="InterPro"/>
</dbReference>
<dbReference type="Gene3D" id="1.10.150.280">
    <property type="entry name" value="AF1531-like domain"/>
    <property type="match status" value="1"/>
</dbReference>
<dbReference type="GO" id="GO:0045184">
    <property type="term" value="P:establishment of protein localization"/>
    <property type="evidence" value="ECO:0007669"/>
    <property type="project" value="TreeGrafter"/>
</dbReference>
<gene>
    <name evidence="16" type="ORF">P4O66_010690</name>
</gene>
<dbReference type="InterPro" id="IPR022008">
    <property type="entry name" value="EABR"/>
</dbReference>
<dbReference type="Gene3D" id="3.40.850.10">
    <property type="entry name" value="Kinesin motor domain"/>
    <property type="match status" value="1"/>
</dbReference>
<protein>
    <recommendedName>
        <fullName evidence="15">Kinesin motor domain-containing protein</fullName>
    </recommendedName>
</protein>
<feature type="region of interest" description="Disordered" evidence="13">
    <location>
        <begin position="811"/>
        <end position="836"/>
    </location>
</feature>
<dbReference type="InterPro" id="IPR038926">
    <property type="entry name" value="CEP55"/>
</dbReference>
<feature type="region of interest" description="Disordered" evidence="13">
    <location>
        <begin position="1140"/>
        <end position="1161"/>
    </location>
</feature>
<accession>A0AAD9DUP6</accession>
<dbReference type="CDD" id="cd01376">
    <property type="entry name" value="KISc_KID_like"/>
    <property type="match status" value="1"/>
</dbReference>
<dbReference type="Pfam" id="PF12180">
    <property type="entry name" value="EABR"/>
    <property type="match status" value="1"/>
</dbReference>
<feature type="transmembrane region" description="Helical" evidence="14">
    <location>
        <begin position="918"/>
        <end position="941"/>
    </location>
</feature>
<dbReference type="GO" id="GO:0000281">
    <property type="term" value="P:mitotic cytokinesis"/>
    <property type="evidence" value="ECO:0007669"/>
    <property type="project" value="InterPro"/>
</dbReference>
<dbReference type="Gene3D" id="1.20.5.1180">
    <property type="entry name" value="Geminin coiled-coil domain"/>
    <property type="match status" value="1"/>
</dbReference>
<keyword evidence="11" id="KW-0505">Motor protein</keyword>
<evidence type="ECO:0000313" key="17">
    <source>
        <dbReference type="Proteomes" id="UP001239994"/>
    </source>
</evidence>
<feature type="transmembrane region" description="Helical" evidence="14">
    <location>
        <begin position="874"/>
        <end position="898"/>
    </location>
</feature>
<evidence type="ECO:0000256" key="12">
    <source>
        <dbReference type="SAM" id="Coils"/>
    </source>
</evidence>
<dbReference type="SUPFAM" id="SSF47781">
    <property type="entry name" value="RuvA domain 2-like"/>
    <property type="match status" value="1"/>
</dbReference>
<evidence type="ECO:0000256" key="14">
    <source>
        <dbReference type="SAM" id="Phobius"/>
    </source>
</evidence>
<feature type="region of interest" description="Disordered" evidence="13">
    <location>
        <begin position="1305"/>
        <end position="1324"/>
    </location>
</feature>
<dbReference type="GO" id="GO:0003777">
    <property type="term" value="F:microtubule motor activity"/>
    <property type="evidence" value="ECO:0007669"/>
    <property type="project" value="InterPro"/>
</dbReference>
<evidence type="ECO:0000256" key="2">
    <source>
        <dbReference type="ARBA" id="ARBA00004496"/>
    </source>
</evidence>
<dbReference type="GO" id="GO:0048731">
    <property type="term" value="P:system development"/>
    <property type="evidence" value="ECO:0007669"/>
    <property type="project" value="UniProtKB-ARBA"/>
</dbReference>
<feature type="region of interest" description="Disordered" evidence="13">
    <location>
        <begin position="388"/>
        <end position="437"/>
    </location>
</feature>
<dbReference type="PANTHER" id="PTHR31838">
    <property type="entry name" value="CENTROSOMAL PROTEIN OF 55 KDA"/>
    <property type="match status" value="1"/>
</dbReference>
<feature type="coiled-coil region" evidence="12">
    <location>
        <begin position="459"/>
        <end position="493"/>
    </location>
</feature>
<evidence type="ECO:0000256" key="10">
    <source>
        <dbReference type="ARBA" id="ARBA00023136"/>
    </source>
</evidence>
<dbReference type="SUPFAM" id="SSF52540">
    <property type="entry name" value="P-loop containing nucleoside triphosphate hydrolases"/>
    <property type="match status" value="1"/>
</dbReference>
<keyword evidence="7 11" id="KW-0067">ATP-binding</keyword>
<dbReference type="PROSITE" id="PS50067">
    <property type="entry name" value="KINESIN_MOTOR_2"/>
    <property type="match status" value="1"/>
</dbReference>
<keyword evidence="6 11" id="KW-0547">Nucleotide-binding</keyword>
<dbReference type="GO" id="GO:0007018">
    <property type="term" value="P:microtubule-based movement"/>
    <property type="evidence" value="ECO:0007669"/>
    <property type="project" value="InterPro"/>
</dbReference>
<keyword evidence="5 14" id="KW-0812">Transmembrane</keyword>
<dbReference type="EMBL" id="JAROKS010000017">
    <property type="protein sequence ID" value="KAK1793863.1"/>
    <property type="molecule type" value="Genomic_DNA"/>
</dbReference>
<dbReference type="InterPro" id="IPR019821">
    <property type="entry name" value="Kinesin_motor_CS"/>
</dbReference>
<feature type="non-terminal residue" evidence="16">
    <location>
        <position position="1"/>
    </location>
</feature>
<dbReference type="GO" id="GO:0051896">
    <property type="term" value="P:regulation of phosphatidylinositol 3-kinase/protein kinase B signal transduction"/>
    <property type="evidence" value="ECO:0007669"/>
    <property type="project" value="InterPro"/>
</dbReference>
<dbReference type="InterPro" id="IPR027417">
    <property type="entry name" value="P-loop_NTPase"/>
</dbReference>
<evidence type="ECO:0000256" key="8">
    <source>
        <dbReference type="ARBA" id="ARBA00022989"/>
    </source>
</evidence>
<keyword evidence="9 12" id="KW-0175">Coiled coil</keyword>
<proteinExistence type="inferred from homology"/>
<dbReference type="PRINTS" id="PR00380">
    <property type="entry name" value="KINESINHEAVY"/>
</dbReference>
<dbReference type="InterPro" id="IPR007593">
    <property type="entry name" value="CD225/Dispanin_fam"/>
</dbReference>
<dbReference type="PROSITE" id="PS00411">
    <property type="entry name" value="KINESIN_MOTOR_1"/>
    <property type="match status" value="1"/>
</dbReference>
<evidence type="ECO:0000313" key="16">
    <source>
        <dbReference type="EMBL" id="KAK1793863.1"/>
    </source>
</evidence>
<dbReference type="GO" id="GO:0005737">
    <property type="term" value="C:cytoplasm"/>
    <property type="evidence" value="ECO:0007669"/>
    <property type="project" value="UniProtKB-SubCell"/>
</dbReference>
<feature type="compositionally biased region" description="Basic and acidic residues" evidence="13">
    <location>
        <begin position="1312"/>
        <end position="1324"/>
    </location>
</feature>
<dbReference type="SMART" id="SM00129">
    <property type="entry name" value="KISc"/>
    <property type="match status" value="1"/>
</dbReference>
<dbReference type="Proteomes" id="UP001239994">
    <property type="component" value="Unassembled WGS sequence"/>
</dbReference>
<comment type="similarity">
    <text evidence="11">Belongs to the TRAFAC class myosin-kinesin ATPase superfamily. Kinesin family.</text>
</comment>
<evidence type="ECO:0000256" key="1">
    <source>
        <dbReference type="ARBA" id="ARBA00004370"/>
    </source>
</evidence>
<evidence type="ECO:0000256" key="5">
    <source>
        <dbReference type="ARBA" id="ARBA00022692"/>
    </source>
</evidence>
<dbReference type="InterPro" id="IPR001752">
    <property type="entry name" value="Kinesin_motor_dom"/>
</dbReference>
<dbReference type="InterPro" id="IPR010994">
    <property type="entry name" value="RuvA_2-like"/>
</dbReference>
<evidence type="ECO:0000256" key="4">
    <source>
        <dbReference type="ARBA" id="ARBA00022490"/>
    </source>
</evidence>
<dbReference type="GO" id="GO:0005524">
    <property type="term" value="F:ATP binding"/>
    <property type="evidence" value="ECO:0007669"/>
    <property type="project" value="UniProtKB-UniRule"/>
</dbReference>
<feature type="binding site" evidence="11">
    <location>
        <begin position="134"/>
        <end position="141"/>
    </location>
    <ligand>
        <name>ATP</name>
        <dbReference type="ChEBI" id="CHEBI:30616"/>
    </ligand>
</feature>
<sequence length="1382" mass="155371">ILGWLYFKIIQHTLISSYKVAILTVFLTILSEMAHRVAVNDAAGSKRTSRVRVAVRLRPYMDKQDEKGEGPCVRGLGPQTLEIVNWRNATETLQYQFDAFHGEKTTQQEVFLSSVKPIVSHILNGQNASVFAYGPTGAGKTHTMLGSQEQPGVIPRAVREVFHLVRTQEKDQGEWGFSVGMSYLEIYNEKVLDLLSPNSQDLPIREDKDKNIIIPGLTHTSLSSFSDFHTHFVPASLNRTTASTKLNQRSSRSHAVLLIKVVKSQRVPPNRQQTGKLYLVDLAGSEDNRRTGNQGIRLKESGAINLSLFTLSKVVDCLNAGTGGRVPYRDSKLTRLLQDSLGGSAHSVMITNIAPEYKYYFDTFTALNFAAKSKHVVNRPFVRETMLDSTNSQHPVARKRTSEELEAEGSGEPRNKRLKGCRRLEQPPPTHPQSPVDSSVLDRLLALEKMILGSPERERLNLLKTVAQSRQEIQKLKEKQKELEEKADMLKVTGDHSGVMEEKEGPSRSATLFKTDIPALHRKQSTVAKPRKQQAVVNPLQVSQVLPLQQCAVVCKPSKVMEKKRKQTEITEGKENRRLDSCGEEVNWESQLDSSLLEQSKKKILQTLNSGSLKELKSLQLIGDKKAKLILGWREINGDFTQGGGGGGKSSISGGDTHTAQSIGYGYFRKRVEDLKKIEGITAKRFSSFIKSSFPYFHLTDQQDFPLSCKAVLTSSVFSVVSVDMDHHKALSDSLLGAQNEEPIASQPEAHKQGYSVHASDSFPCLRPLNLSQQAQEEARRPGEVIVVIKEKTENGHGLFSSLTQDKLSTLSLSSPPRRHHSVPYARPPPLGHTRMASRSSSIAYTAFSSRPSISRHSSLATNPPLGRSKPKDYLVLAIIACFCPVWPVNIVAFVYSVMSRNSLEQGNIDGARRLGQVAKLLSTVSVMGGVVIIVACVVNLTRDPPEMATKGAKEMIVNKLGFKSSTPKSVEAELEKVKKENTQLKKNLDEMSKQKLRSPCPDSDKSKLMERIVSLEMLRERNSQQLLAKDQEISSLSRQLAAKGGEVVVSLQKQLEQSRKEAEQREKLFQALSQETEDLKNKLAAAAKRCQTLGKHVTDVQALEKNQHWLVYDQQRETYVQGILARITELEQQLNQAKQALHQPHKDGSLEGPLSPTAQRNPDEFLKVAQQELEEERVQGFRVRAELNELRAKYEERTREMIRTQEELKEERQNSRQALGEERKLATERAARLQSEMEVASARLEEERKRVTEMMSQIQLSTKDFENEKLDRQSLQHQLHKVLKELRKARDQITRLESTRKQMFGTSIQKQQRETRFSEPSSYEKLDRGRLTIHDHILNPTSPMKGPGTLDESILECPNCRALYPTSQHRELLAHLDYCFN</sequence>
<evidence type="ECO:0000256" key="11">
    <source>
        <dbReference type="PROSITE-ProRule" id="PRU00283"/>
    </source>
</evidence>
<evidence type="ECO:0000259" key="15">
    <source>
        <dbReference type="PROSITE" id="PS50067"/>
    </source>
</evidence>
<evidence type="ECO:0000256" key="9">
    <source>
        <dbReference type="ARBA" id="ARBA00023054"/>
    </source>
</evidence>
<dbReference type="GO" id="GO:0016020">
    <property type="term" value="C:membrane"/>
    <property type="evidence" value="ECO:0007669"/>
    <property type="project" value="UniProtKB-SubCell"/>
</dbReference>
<keyword evidence="10 14" id="KW-0472">Membrane</keyword>
<comment type="caution">
    <text evidence="16">The sequence shown here is derived from an EMBL/GenBank/DDBJ whole genome shotgun (WGS) entry which is preliminary data.</text>
</comment>
<dbReference type="Pfam" id="PF04505">
    <property type="entry name" value="CD225"/>
    <property type="match status" value="1"/>
</dbReference>
<comment type="similarity">
    <text evidence="3">Belongs to the CD225/Dispanin family.</text>
</comment>
<organism evidence="16 17">
    <name type="scientific">Electrophorus voltai</name>
    <dbReference type="NCBI Taxonomy" id="2609070"/>
    <lineage>
        <taxon>Eukaryota</taxon>
        <taxon>Metazoa</taxon>
        <taxon>Chordata</taxon>
        <taxon>Craniata</taxon>
        <taxon>Vertebrata</taxon>
        <taxon>Euteleostomi</taxon>
        <taxon>Actinopterygii</taxon>
        <taxon>Neopterygii</taxon>
        <taxon>Teleostei</taxon>
        <taxon>Ostariophysi</taxon>
        <taxon>Gymnotiformes</taxon>
        <taxon>Gymnotoidei</taxon>
        <taxon>Gymnotidae</taxon>
        <taxon>Electrophorus</taxon>
    </lineage>
</organism>
<dbReference type="GO" id="GO:0030496">
    <property type="term" value="C:midbody"/>
    <property type="evidence" value="ECO:0007669"/>
    <property type="project" value="TreeGrafter"/>
</dbReference>
<dbReference type="Pfam" id="PF00225">
    <property type="entry name" value="Kinesin"/>
    <property type="match status" value="1"/>
</dbReference>
<dbReference type="InterPro" id="IPR036961">
    <property type="entry name" value="Kinesin_motor_dom_sf"/>
</dbReference>
<feature type="domain" description="Kinesin motor" evidence="15">
    <location>
        <begin position="50"/>
        <end position="376"/>
    </location>
</feature>
<dbReference type="PANTHER" id="PTHR31838:SF1">
    <property type="entry name" value="CENTROSOMAL PROTEIN OF 55 KDA"/>
    <property type="match status" value="1"/>
</dbReference>
<feature type="coiled-coil region" evidence="12">
    <location>
        <begin position="1049"/>
        <end position="1090"/>
    </location>
</feature>
<evidence type="ECO:0000256" key="7">
    <source>
        <dbReference type="ARBA" id="ARBA00022840"/>
    </source>
</evidence>
<keyword evidence="8 14" id="KW-1133">Transmembrane helix</keyword>
<comment type="subcellular location">
    <subcellularLocation>
        <location evidence="2">Cytoplasm</location>
    </subcellularLocation>
    <subcellularLocation>
        <location evidence="1">Membrane</location>
    </subcellularLocation>
</comment>
<dbReference type="FunFam" id="3.40.850.10:FF:000043">
    <property type="entry name" value="Kinesin-like protein"/>
    <property type="match status" value="1"/>
</dbReference>
<evidence type="ECO:0000256" key="6">
    <source>
        <dbReference type="ARBA" id="ARBA00022741"/>
    </source>
</evidence>